<dbReference type="EMBL" id="BMGM01000003">
    <property type="protein sequence ID" value="GGE30928.1"/>
    <property type="molecule type" value="Genomic_DNA"/>
</dbReference>
<reference evidence="8" key="1">
    <citation type="journal article" date="2019" name="Int. J. Syst. Evol. Microbiol.">
        <title>The Global Catalogue of Microorganisms (GCM) 10K type strain sequencing project: providing services to taxonomists for standard genome sequencing and annotation.</title>
        <authorList>
            <consortium name="The Broad Institute Genomics Platform"/>
            <consortium name="The Broad Institute Genome Sequencing Center for Infectious Disease"/>
            <person name="Wu L."/>
            <person name="Ma J."/>
        </authorList>
    </citation>
    <scope>NUCLEOTIDE SEQUENCE [LARGE SCALE GENOMIC DNA]</scope>
    <source>
        <strain evidence="8">CGMCC 1.12931</strain>
    </source>
</reference>
<dbReference type="Gene3D" id="2.40.30.170">
    <property type="match status" value="1"/>
</dbReference>
<name>A0ABQ1SFN2_9FLAO</name>
<dbReference type="InterPro" id="IPR058624">
    <property type="entry name" value="MdtA-like_HH"/>
</dbReference>
<evidence type="ECO:0000259" key="5">
    <source>
        <dbReference type="Pfam" id="PF25944"/>
    </source>
</evidence>
<dbReference type="Gene3D" id="2.40.50.100">
    <property type="match status" value="1"/>
</dbReference>
<feature type="domain" description="Multidrug resistance protein MdtA-like alpha-helical hairpin" evidence="3">
    <location>
        <begin position="96"/>
        <end position="164"/>
    </location>
</feature>
<dbReference type="Proteomes" id="UP000599179">
    <property type="component" value="Unassembled WGS sequence"/>
</dbReference>
<comment type="caution">
    <text evidence="7">The sequence shown here is derived from an EMBL/GenBank/DDBJ whole genome shotgun (WGS) entry which is preliminary data.</text>
</comment>
<dbReference type="InterPro" id="IPR058627">
    <property type="entry name" value="MdtA-like_C"/>
</dbReference>
<dbReference type="PROSITE" id="PS51257">
    <property type="entry name" value="PROKAR_LIPOPROTEIN"/>
    <property type="match status" value="1"/>
</dbReference>
<dbReference type="InterPro" id="IPR006143">
    <property type="entry name" value="RND_pump_MFP"/>
</dbReference>
<dbReference type="InterPro" id="IPR058626">
    <property type="entry name" value="MdtA-like_b-barrel"/>
</dbReference>
<evidence type="ECO:0000259" key="6">
    <source>
        <dbReference type="Pfam" id="PF25967"/>
    </source>
</evidence>
<evidence type="ECO:0000313" key="7">
    <source>
        <dbReference type="EMBL" id="GGE30928.1"/>
    </source>
</evidence>
<feature type="domain" description="Multidrug resistance protein MdtA-like barrel-sandwich hybrid" evidence="4">
    <location>
        <begin position="56"/>
        <end position="188"/>
    </location>
</feature>
<sequence>MKKFLLSFLVIGLFACKDKPKAVSVTNPKVQVVSLREHNISLEKDFVGQVYGYNDIPIRARVAGFLEQIAFQEGSYVKKGDLLYVVDPDQLLESVNAAKSDLARSKVNKERAISDLNRIEPLAKINAVSQKDLDAAVAAKKSSESVVEAAEAKLRLAQIRLNYASIKSPVDGVIGKSLAGEGEFVGRAPNPVILNTVSTIDSLRVEFFVTENDYISWSKRDKSEDDKTIDIPLKLILSDGSLFEYKGKINFINREVDAITGAILVQSIFPNPDRLVRPGQFARVRASVKSIPNALLVPQRCVSEIQGNYFVMRVKDNGEAEQVGIKLGQAYKDYFVVDEGLTPNDRVVYEGLQRAKSGSVVDAEVIEFKSQYKAD</sequence>
<gene>
    <name evidence="7" type="ORF">GCM10010832_09220</name>
</gene>
<dbReference type="Pfam" id="PF25917">
    <property type="entry name" value="BSH_RND"/>
    <property type="match status" value="1"/>
</dbReference>
<comment type="subcellular location">
    <subcellularLocation>
        <location evidence="1">Cell envelope</location>
    </subcellularLocation>
</comment>
<dbReference type="Gene3D" id="1.10.287.470">
    <property type="entry name" value="Helix hairpin bin"/>
    <property type="match status" value="1"/>
</dbReference>
<proteinExistence type="inferred from homology"/>
<evidence type="ECO:0000313" key="8">
    <source>
        <dbReference type="Proteomes" id="UP000599179"/>
    </source>
</evidence>
<dbReference type="PANTHER" id="PTHR30158">
    <property type="entry name" value="ACRA/E-RELATED COMPONENT OF DRUG EFFLUX TRANSPORTER"/>
    <property type="match status" value="1"/>
</dbReference>
<dbReference type="InterPro" id="IPR058625">
    <property type="entry name" value="MdtA-like_BSH"/>
</dbReference>
<dbReference type="SUPFAM" id="SSF111369">
    <property type="entry name" value="HlyD-like secretion proteins"/>
    <property type="match status" value="1"/>
</dbReference>
<keyword evidence="8" id="KW-1185">Reference proteome</keyword>
<accession>A0ABQ1SFN2</accession>
<dbReference type="Pfam" id="PF25967">
    <property type="entry name" value="RND-MFP_C"/>
    <property type="match status" value="1"/>
</dbReference>
<evidence type="ECO:0000259" key="3">
    <source>
        <dbReference type="Pfam" id="PF25876"/>
    </source>
</evidence>
<dbReference type="Gene3D" id="2.40.420.20">
    <property type="match status" value="1"/>
</dbReference>
<evidence type="ECO:0000256" key="1">
    <source>
        <dbReference type="ARBA" id="ARBA00004196"/>
    </source>
</evidence>
<feature type="domain" description="Multidrug resistance protein MdtA-like C-terminal permuted SH3" evidence="6">
    <location>
        <begin position="293"/>
        <end position="354"/>
    </location>
</feature>
<dbReference type="Pfam" id="PF25944">
    <property type="entry name" value="Beta-barrel_RND"/>
    <property type="match status" value="1"/>
</dbReference>
<feature type="domain" description="Multidrug resistance protein MdtA-like beta-barrel" evidence="5">
    <location>
        <begin position="204"/>
        <end position="288"/>
    </location>
</feature>
<evidence type="ECO:0000256" key="2">
    <source>
        <dbReference type="ARBA" id="ARBA00009477"/>
    </source>
</evidence>
<protein>
    <submittedName>
        <fullName evidence="7">Hemolysin D</fullName>
    </submittedName>
</protein>
<evidence type="ECO:0000259" key="4">
    <source>
        <dbReference type="Pfam" id="PF25917"/>
    </source>
</evidence>
<dbReference type="NCBIfam" id="TIGR01730">
    <property type="entry name" value="RND_mfp"/>
    <property type="match status" value="1"/>
</dbReference>
<comment type="similarity">
    <text evidence="2">Belongs to the membrane fusion protein (MFP) (TC 8.A.1) family.</text>
</comment>
<organism evidence="7 8">
    <name type="scientific">Psychroflexus planctonicus</name>
    <dbReference type="NCBI Taxonomy" id="1526575"/>
    <lineage>
        <taxon>Bacteria</taxon>
        <taxon>Pseudomonadati</taxon>
        <taxon>Bacteroidota</taxon>
        <taxon>Flavobacteriia</taxon>
        <taxon>Flavobacteriales</taxon>
        <taxon>Flavobacteriaceae</taxon>
        <taxon>Psychroflexus</taxon>
    </lineage>
</organism>
<dbReference type="Pfam" id="PF25876">
    <property type="entry name" value="HH_MFP_RND"/>
    <property type="match status" value="1"/>
</dbReference>